<evidence type="ECO:0000313" key="1">
    <source>
        <dbReference type="EMBL" id="CUX26076.1"/>
    </source>
</evidence>
<accession>A0A1S7PTK9</accession>
<dbReference type="EMBL" id="FBWG01000010">
    <property type="protein sequence ID" value="CUX26076.1"/>
    <property type="molecule type" value="Genomic_DNA"/>
</dbReference>
<organism evidence="1 2">
    <name type="scientific">Agrobacterium deltaense Zutra 3/1</name>
    <dbReference type="NCBI Taxonomy" id="1183427"/>
    <lineage>
        <taxon>Bacteria</taxon>
        <taxon>Pseudomonadati</taxon>
        <taxon>Pseudomonadota</taxon>
        <taxon>Alphaproteobacteria</taxon>
        <taxon>Hyphomicrobiales</taxon>
        <taxon>Rhizobiaceae</taxon>
        <taxon>Rhizobium/Agrobacterium group</taxon>
        <taxon>Agrobacterium</taxon>
    </lineage>
</organism>
<name>A0A1S7PTK9_9HYPH</name>
<sequence>MGNESFDQRSARSANAVTLGRMTQWLRVLASGLATLDVILGPVPRIYPRIIESIRCRCSGQARA</sequence>
<proteinExistence type="predicted"/>
<protein>
    <submittedName>
        <fullName evidence="1">Uncharacterized protein</fullName>
    </submittedName>
</protein>
<dbReference type="Proteomes" id="UP000191987">
    <property type="component" value="Unassembled WGS sequence"/>
</dbReference>
<gene>
    <name evidence="1" type="ORF">AGR7C_Cc180025</name>
</gene>
<reference evidence="1 2" key="1">
    <citation type="submission" date="2016-01" db="EMBL/GenBank/DDBJ databases">
        <authorList>
            <person name="Oliw E.H."/>
        </authorList>
    </citation>
    <scope>NUCLEOTIDE SEQUENCE [LARGE SCALE GENOMIC DNA]</scope>
    <source>
        <strain evidence="1 2">Zutra 3-1</strain>
    </source>
</reference>
<dbReference type="AlphaFoldDB" id="A0A1S7PTK9"/>
<evidence type="ECO:0000313" key="2">
    <source>
        <dbReference type="Proteomes" id="UP000191987"/>
    </source>
</evidence>